<dbReference type="InterPro" id="IPR033645">
    <property type="entry name" value="VirB9/CagX/TrbG_C"/>
</dbReference>
<dbReference type="Gene3D" id="2.60.40.2500">
    <property type="match status" value="1"/>
</dbReference>
<protein>
    <submittedName>
        <fullName evidence="3">P-type conjugative transfer protein VirB9</fullName>
    </submittedName>
</protein>
<sequence>MMSAHALDTPSRSNLDSRIQTTPYKANDVVLIRAAIGRAVHVVLGEGEEVREMATGNSEAWEIKDAKNSIYMKPKLPDAETNLLVTTNKRPYSFDLRVVEANKATYRLTFTYPAEEMAAKQQQLEKNKIHFSFETPPKIANDNYTITIGENSEEIRPVSAFDDGTFTYVKFKRGLEMPVIFKQTDDKKEEIINSHVKGDWVVLHGIYKNMMIRAGSAVIALHNEGYQIGSVGTETGTSSELILREVVGD</sequence>
<evidence type="ECO:0000256" key="1">
    <source>
        <dbReference type="ARBA" id="ARBA00006135"/>
    </source>
</evidence>
<dbReference type="EMBL" id="AMPT01000001">
    <property type="protein sequence ID" value="EQB59657.1"/>
    <property type="molecule type" value="Genomic_DNA"/>
</dbReference>
<dbReference type="NCBIfam" id="TIGR02781">
    <property type="entry name" value="VirB9"/>
    <property type="match status" value="1"/>
</dbReference>
<name>T0KVW4_KINKI</name>
<accession>T0KVW4</accession>
<dbReference type="Pfam" id="PF03524">
    <property type="entry name" value="CagX"/>
    <property type="match status" value="1"/>
</dbReference>
<dbReference type="CDD" id="cd06911">
    <property type="entry name" value="VirB9_CagX_TrbG"/>
    <property type="match status" value="1"/>
</dbReference>
<geneLocation type="plasmid" evidence="3">
    <name>unnamed</name>
</geneLocation>
<gene>
    <name evidence="3" type="ORF">C297_p00055</name>
</gene>
<proteinExistence type="inferred from homology"/>
<dbReference type="AlphaFoldDB" id="T0KVW4"/>
<dbReference type="InterPro" id="IPR010258">
    <property type="entry name" value="Conjugal_tfr_TrbG/VirB9/CagX"/>
</dbReference>
<organism evidence="3">
    <name type="scientific">Kingella kingae KKC2005004457</name>
    <dbReference type="NCBI Taxonomy" id="1229911"/>
    <lineage>
        <taxon>Bacteria</taxon>
        <taxon>Pseudomonadati</taxon>
        <taxon>Pseudomonadota</taxon>
        <taxon>Betaproteobacteria</taxon>
        <taxon>Neisseriales</taxon>
        <taxon>Neisseriaceae</taxon>
        <taxon>Kingella</taxon>
    </lineage>
</organism>
<evidence type="ECO:0000313" key="3">
    <source>
        <dbReference type="EMBL" id="EQB59657.1"/>
    </source>
</evidence>
<dbReference type="InterPro" id="IPR038161">
    <property type="entry name" value="VirB9/CagX/TrbG_C_sf"/>
</dbReference>
<dbReference type="InterPro" id="IPR014148">
    <property type="entry name" value="VirB9"/>
</dbReference>
<keyword evidence="2" id="KW-0732">Signal</keyword>
<comment type="caution">
    <text evidence="3">The sequence shown here is derived from an EMBL/GenBank/DDBJ whole genome shotgun (WGS) entry which is preliminary data.</text>
</comment>
<comment type="similarity">
    <text evidence="1">Belongs to the TrbG/VirB9 family.</text>
</comment>
<evidence type="ECO:0000256" key="2">
    <source>
        <dbReference type="ARBA" id="ARBA00022729"/>
    </source>
</evidence>
<reference evidence="3" key="1">
    <citation type="journal article" date="2013" name="Antimicrob. Agents Chemother.">
        <title>Characterization of TEM-1 beta-lactamase producing Kingella kingae clinical isolates.</title>
        <authorList>
            <person name="Banerjee A."/>
            <person name="Kaplan J.B."/>
            <person name="Soherwardy A."/>
            <person name="Nudell Y."/>
            <person name="Mackenzie G.A."/>
            <person name="Johnson S."/>
            <person name="Balashova N.V."/>
        </authorList>
    </citation>
    <scope>NUCLEOTIDE SEQUENCE</scope>
    <source>
        <strain evidence="3">KKC2005004457</strain>
        <plasmid evidence="3">unnamed</plasmid>
    </source>
</reference>
<keyword evidence="3" id="KW-0614">Plasmid</keyword>